<dbReference type="RefSeq" id="XP_001009643.1">
    <property type="nucleotide sequence ID" value="XM_001009643.3"/>
</dbReference>
<keyword evidence="2" id="KW-1185">Reference proteome</keyword>
<dbReference type="KEGG" id="tet:TTHERM_00375150"/>
<dbReference type="HOGENOM" id="CLU_761835_0_0_1"/>
<dbReference type="STRING" id="312017.I7M0M5"/>
<reference evidence="2" key="1">
    <citation type="journal article" date="2006" name="PLoS Biol.">
        <title>Macronuclear genome sequence of the ciliate Tetrahymena thermophila, a model eukaryote.</title>
        <authorList>
            <person name="Eisen J.A."/>
            <person name="Coyne R.S."/>
            <person name="Wu M."/>
            <person name="Wu D."/>
            <person name="Thiagarajan M."/>
            <person name="Wortman J.R."/>
            <person name="Badger J.H."/>
            <person name="Ren Q."/>
            <person name="Amedeo P."/>
            <person name="Jones K.M."/>
            <person name="Tallon L.J."/>
            <person name="Delcher A.L."/>
            <person name="Salzberg S.L."/>
            <person name="Silva J.C."/>
            <person name="Haas B.J."/>
            <person name="Majoros W.H."/>
            <person name="Farzad M."/>
            <person name="Carlton J.M."/>
            <person name="Smith R.K. Jr."/>
            <person name="Garg J."/>
            <person name="Pearlman R.E."/>
            <person name="Karrer K.M."/>
            <person name="Sun L."/>
            <person name="Manning G."/>
            <person name="Elde N.C."/>
            <person name="Turkewitz A.P."/>
            <person name="Asai D.J."/>
            <person name="Wilkes D.E."/>
            <person name="Wang Y."/>
            <person name="Cai H."/>
            <person name="Collins K."/>
            <person name="Stewart B.A."/>
            <person name="Lee S.R."/>
            <person name="Wilamowska K."/>
            <person name="Weinberg Z."/>
            <person name="Ruzzo W.L."/>
            <person name="Wloga D."/>
            <person name="Gaertig J."/>
            <person name="Frankel J."/>
            <person name="Tsao C.-C."/>
            <person name="Gorovsky M.A."/>
            <person name="Keeling P.J."/>
            <person name="Waller R.F."/>
            <person name="Patron N.J."/>
            <person name="Cherry J.M."/>
            <person name="Stover N.A."/>
            <person name="Krieger C.J."/>
            <person name="del Toro C."/>
            <person name="Ryder H.F."/>
            <person name="Williamson S.C."/>
            <person name="Barbeau R.A."/>
            <person name="Hamilton E.P."/>
            <person name="Orias E."/>
        </authorList>
    </citation>
    <scope>NUCLEOTIDE SEQUENCE [LARGE SCALE GENOMIC DNA]</scope>
    <source>
        <strain evidence="2">SB210</strain>
    </source>
</reference>
<gene>
    <name evidence="1" type="ORF">TTHERM_00375150</name>
</gene>
<dbReference type="Pfam" id="PF14388">
    <property type="entry name" value="DUF4419"/>
    <property type="match status" value="1"/>
</dbReference>
<dbReference type="Proteomes" id="UP000009168">
    <property type="component" value="Unassembled WGS sequence"/>
</dbReference>
<name>I7M0M5_TETTS</name>
<organism evidence="1 2">
    <name type="scientific">Tetrahymena thermophila (strain SB210)</name>
    <dbReference type="NCBI Taxonomy" id="312017"/>
    <lineage>
        <taxon>Eukaryota</taxon>
        <taxon>Sar</taxon>
        <taxon>Alveolata</taxon>
        <taxon>Ciliophora</taxon>
        <taxon>Intramacronucleata</taxon>
        <taxon>Oligohymenophorea</taxon>
        <taxon>Hymenostomatida</taxon>
        <taxon>Tetrahymenina</taxon>
        <taxon>Tetrahymenidae</taxon>
        <taxon>Tetrahymena</taxon>
    </lineage>
</organism>
<evidence type="ECO:0000313" key="1">
    <source>
        <dbReference type="EMBL" id="EAR89398.1"/>
    </source>
</evidence>
<dbReference type="GeneID" id="7838494"/>
<evidence type="ECO:0000313" key="2">
    <source>
        <dbReference type="Proteomes" id="UP000009168"/>
    </source>
</evidence>
<dbReference type="PANTHER" id="PTHR31252">
    <property type="entry name" value="DUF4419 DOMAIN-CONTAINING PROTEIN"/>
    <property type="match status" value="1"/>
</dbReference>
<dbReference type="AlphaFoldDB" id="I7M0M5"/>
<proteinExistence type="predicted"/>
<protein>
    <submittedName>
        <fullName evidence="1">Uncharacterized protein</fullName>
    </submittedName>
</protein>
<dbReference type="InParanoid" id="I7M0M5"/>
<accession>I7M0M5</accession>
<dbReference type="InterPro" id="IPR025533">
    <property type="entry name" value="DUF4419"/>
</dbReference>
<dbReference type="EMBL" id="GG662821">
    <property type="protein sequence ID" value="EAR89398.1"/>
    <property type="molecule type" value="Genomic_DNA"/>
</dbReference>
<dbReference type="PANTHER" id="PTHR31252:SF11">
    <property type="entry name" value="DUF4419 DOMAIN-CONTAINING PROTEIN"/>
    <property type="match status" value="1"/>
</dbReference>
<dbReference type="eggNOG" id="ENOG502RPX4">
    <property type="taxonomic scope" value="Eukaryota"/>
</dbReference>
<dbReference type="OrthoDB" id="9978173at2759"/>
<sequence length="368" mass="42609">MDQQSNQNSNLKIFTLKIQQTPLQDKDLRSKIIKEYVTSTTASTYFTQNNLMKQNSKLFQISKNSFFDAFYAAYLLHGDVMISANDIWLTICHKFAKEVNSNPEKYRDLFVFHEGKKVLTIEVNGLSQDWQNFPCQNNRWDTAMELFNTEISKNTKGDIAQLIKNDFSSTNWIEKASSNICLMSSMQNYFEYTILRGGCGIQNVHFVGGIKDFEHLAGKISTLKENYYLNIYFTNYLSNVLIIVNTFISQMKNPNQPDIVQFWNTIFEETSVPRFVGSGISGEQTSFKGWFRHFFNSDQILLEKVPQFASKTPVKAVDLLEKKNYNLTFITNMEGIEEIEPNIFRPNININVLDDLDADQTKTKIKKY</sequence>